<dbReference type="InterPro" id="IPR015943">
    <property type="entry name" value="WD40/YVTN_repeat-like_dom_sf"/>
</dbReference>
<dbReference type="GO" id="GO:0005634">
    <property type="term" value="C:nucleus"/>
    <property type="evidence" value="ECO:0007669"/>
    <property type="project" value="UniProtKB-SubCell"/>
</dbReference>
<proteinExistence type="predicted"/>
<keyword evidence="2" id="KW-0539">Nucleus</keyword>
<dbReference type="EMBL" id="KV748756">
    <property type="protein sequence ID" value="OCL13256.1"/>
    <property type="molecule type" value="Genomic_DNA"/>
</dbReference>
<dbReference type="PANTHER" id="PTHR10644">
    <property type="entry name" value="DNA REPAIR/RNA PROCESSING CPSF FAMILY"/>
    <property type="match status" value="1"/>
</dbReference>
<keyword evidence="7" id="KW-1185">Reference proteome</keyword>
<accession>A0A8E2FAV9</accession>
<feature type="region of interest" description="Disordered" evidence="3">
    <location>
        <begin position="1309"/>
        <end position="1336"/>
    </location>
</feature>
<feature type="compositionally biased region" description="Basic and acidic residues" evidence="3">
    <location>
        <begin position="1321"/>
        <end position="1331"/>
    </location>
</feature>
<dbReference type="GO" id="GO:0003676">
    <property type="term" value="F:nucleic acid binding"/>
    <property type="evidence" value="ECO:0007669"/>
    <property type="project" value="InterPro"/>
</dbReference>
<feature type="domain" description="RSE1/DDB1/CPSF1 C-terminal" evidence="4">
    <location>
        <begin position="979"/>
        <end position="1116"/>
    </location>
</feature>
<evidence type="ECO:0000256" key="2">
    <source>
        <dbReference type="ARBA" id="ARBA00023242"/>
    </source>
</evidence>
<dbReference type="Pfam" id="PF10433">
    <property type="entry name" value="Beta-prop_RSE1_1st"/>
    <property type="match status" value="1"/>
</dbReference>
<sequence length="1420" mass="157345">MSIQTGVLVNGEWTTRSVDIHQILARNRQQSDAKKKEPEINMPEEKIVLGVLSRTVLRSPMIDWIIPARVRDKNKNDVVFIGEDFVHIKEIRADGHLNHVATKADFGCRIRAARVFGEPRKPMLDSRVKVEEADIAMDLDSPDVIPPQVLVLSLESRLIMFLFAEQCQSGKVTFSHTTVPLPAGTSFLEQPGKHLAVDPKSRAIAIAACEGTFILYCTKSMAKWREESASQLRHPIIDEQARKVDGVILKMEFLSSALSDDHHVILLVIFSKEGRTRMSCYDWDSSKGLGSVTIRAEGHPLEKDERTPLFVIPLQQSPGFLLVAEQGISLYQDILSGSSKRDVVSINEEYPRYPGSSKRKPLWTHWARMARNWEAQGKLDENFYIIREDGIVHYVQVNPETHATTTSAGQFGCTVDSAFASLDVGRNFFSLRNPDVLIAAGDMSYGELIKIGAWENDPRKRSRAETMELEYLESLPNWAPITDTLISRLPGVQTGYDRQREALFATTGRSPYGAISELRWGLNALVGATIDSPDFSGVTAMWTLYDTTHDGTFFLLSFPLGSYLFHLSIPSLEITDDFGEQCGIQLGEETLTAGSVGSYWAVQVTHKAIYLLNSSSAEGVLLRDDTVEFPPGTTALAAAVHFQYPLVVTAVRHDTEIRLELGQIVDHEGKISLEQKATHSLPADPTCLSIVEIDGMPHAFVGTTNAFLLLFRIDVRGLTLVMEERVDDDARRGSPIVCENVALLTSKSSGDVHMLVCGMRDGSLYNFELRSQAGETPEPLISLGFKHVTNMGNTSARVIQSDAEASTAFVVCGSDLCHLNFRGDQNLDLQIESVWFTDRNQPGYQQSAISAFALIPSEGYSDSEFASYLIAISGSKLLVAQLDDEVKAVPRRLTLRYTPYRLMYSERLRMMVVATTKIKERSPRARSRMGRRTVRSVVQLIRLEEKYSGGLEQAEEDEGTIDGNIHDKLIAGECVLWPRERVYALLDWTYDDGTGKKYGFLIVGTGYPDGDNQKGRMLFLRTHVEGNGKVSFYPAKIRDLDRPVYAISTYKENRLVFTSGDSLHIDEFSVEDKRLVPVCKQKLTSAGIQITTSPPLIYVSTSQDSVLAFELKSTPSGHTFLDTLFSDGGSRASLHHLVVPISLAEVRAGKRPHQDISPKSTPKSPTSTKNRTLVLISDKSSSLTGLIQPVSRTLRSAAPTVFEASLPRSVTRLRRGAIRPPWRSIYSPSTNASVTARNGYSPLPNGKSSISSKLASSQSVPGVLVDDIIGTATDGTLFAFSVLDEPAWRFLKFLENLLHAKESFKTSPDFRVENGGKGSITRRDVDPEPDPRGYGQATAYHISGDALASLLEGHGSQKGSLLRLVTENTDDEVLEMFRELFHDILPQATRSNGFTDEEEANEHMASCVMQWLRGVLQSIL</sequence>
<evidence type="ECO:0000256" key="3">
    <source>
        <dbReference type="SAM" id="MobiDB-lite"/>
    </source>
</evidence>
<dbReference type="InterPro" id="IPR018846">
    <property type="entry name" value="Beta-prop_RSE1/DDB1/CPSF1_1st"/>
</dbReference>
<evidence type="ECO:0000256" key="1">
    <source>
        <dbReference type="ARBA" id="ARBA00004123"/>
    </source>
</evidence>
<dbReference type="InterPro" id="IPR050358">
    <property type="entry name" value="RSE1/DDB1/CFT1"/>
</dbReference>
<organism evidence="6 7">
    <name type="scientific">Glonium stellatum</name>
    <dbReference type="NCBI Taxonomy" id="574774"/>
    <lineage>
        <taxon>Eukaryota</taxon>
        <taxon>Fungi</taxon>
        <taxon>Dikarya</taxon>
        <taxon>Ascomycota</taxon>
        <taxon>Pezizomycotina</taxon>
        <taxon>Dothideomycetes</taxon>
        <taxon>Pleosporomycetidae</taxon>
        <taxon>Gloniales</taxon>
        <taxon>Gloniaceae</taxon>
        <taxon>Glonium</taxon>
    </lineage>
</organism>
<dbReference type="Proteomes" id="UP000250140">
    <property type="component" value="Unassembled WGS sequence"/>
</dbReference>
<comment type="subcellular location">
    <subcellularLocation>
        <location evidence="1">Nucleus</location>
    </subcellularLocation>
</comment>
<evidence type="ECO:0000313" key="7">
    <source>
        <dbReference type="Proteomes" id="UP000250140"/>
    </source>
</evidence>
<name>A0A8E2FAV9_9PEZI</name>
<evidence type="ECO:0000259" key="4">
    <source>
        <dbReference type="Pfam" id="PF03178"/>
    </source>
</evidence>
<dbReference type="InterPro" id="IPR004871">
    <property type="entry name" value="RSE1/DDB1/CPSF1_C"/>
</dbReference>
<gene>
    <name evidence="6" type="ORF">AOQ84DRAFT_118277</name>
</gene>
<dbReference type="Gene3D" id="2.130.10.10">
    <property type="entry name" value="YVTN repeat-like/Quinoprotein amine dehydrogenase"/>
    <property type="match status" value="2"/>
</dbReference>
<reference evidence="6 7" key="1">
    <citation type="journal article" date="2016" name="Nat. Commun.">
        <title>Ectomycorrhizal ecology is imprinted in the genome of the dominant symbiotic fungus Cenococcum geophilum.</title>
        <authorList>
            <consortium name="DOE Joint Genome Institute"/>
            <person name="Peter M."/>
            <person name="Kohler A."/>
            <person name="Ohm R.A."/>
            <person name="Kuo A."/>
            <person name="Krutzmann J."/>
            <person name="Morin E."/>
            <person name="Arend M."/>
            <person name="Barry K.W."/>
            <person name="Binder M."/>
            <person name="Choi C."/>
            <person name="Clum A."/>
            <person name="Copeland A."/>
            <person name="Grisel N."/>
            <person name="Haridas S."/>
            <person name="Kipfer T."/>
            <person name="LaButti K."/>
            <person name="Lindquist E."/>
            <person name="Lipzen A."/>
            <person name="Maire R."/>
            <person name="Meier B."/>
            <person name="Mihaltcheva S."/>
            <person name="Molinier V."/>
            <person name="Murat C."/>
            <person name="Poggeler S."/>
            <person name="Quandt C.A."/>
            <person name="Sperisen C."/>
            <person name="Tritt A."/>
            <person name="Tisserant E."/>
            <person name="Crous P.W."/>
            <person name="Henrissat B."/>
            <person name="Nehls U."/>
            <person name="Egli S."/>
            <person name="Spatafora J.W."/>
            <person name="Grigoriev I.V."/>
            <person name="Martin F.M."/>
        </authorList>
    </citation>
    <scope>NUCLEOTIDE SEQUENCE [LARGE SCALE GENOMIC DNA]</scope>
    <source>
        <strain evidence="6 7">CBS 207.34</strain>
    </source>
</reference>
<evidence type="ECO:0000313" key="6">
    <source>
        <dbReference type="EMBL" id="OCL13256.1"/>
    </source>
</evidence>
<dbReference type="OrthoDB" id="20774at2759"/>
<protein>
    <recommendedName>
        <fullName evidence="8">Cleavage/polyadenylation specificity factor A subunit N-terminal domain-containing protein</fullName>
    </recommendedName>
</protein>
<evidence type="ECO:0008006" key="8">
    <source>
        <dbReference type="Google" id="ProtNLM"/>
    </source>
</evidence>
<feature type="compositionally biased region" description="Low complexity" evidence="3">
    <location>
        <begin position="1157"/>
        <end position="1169"/>
    </location>
</feature>
<dbReference type="Pfam" id="PF03178">
    <property type="entry name" value="CPSF_A"/>
    <property type="match status" value="1"/>
</dbReference>
<evidence type="ECO:0000259" key="5">
    <source>
        <dbReference type="Pfam" id="PF10433"/>
    </source>
</evidence>
<feature type="domain" description="RSE1/DDB1/CPSF1 first beta-propeller" evidence="5">
    <location>
        <begin position="62"/>
        <end position="473"/>
    </location>
</feature>
<feature type="region of interest" description="Disordered" evidence="3">
    <location>
        <begin position="1149"/>
        <end position="1169"/>
    </location>
</feature>